<dbReference type="Pfam" id="PF00534">
    <property type="entry name" value="Glycos_transf_1"/>
    <property type="match status" value="1"/>
</dbReference>
<keyword evidence="3" id="KW-0808">Transferase</keyword>
<proteinExistence type="predicted"/>
<dbReference type="EC" id="2.4.-.-" evidence="3"/>
<feature type="domain" description="Glycosyltransferase subfamily 4-like N-terminal" evidence="2">
    <location>
        <begin position="39"/>
        <end position="168"/>
    </location>
</feature>
<evidence type="ECO:0000259" key="1">
    <source>
        <dbReference type="Pfam" id="PF00534"/>
    </source>
</evidence>
<protein>
    <submittedName>
        <fullName evidence="3">Glycosyltransferase</fullName>
        <ecNumber evidence="3">2.4.-.-</ecNumber>
    </submittedName>
</protein>
<name>A0ABV9ME11_9BACL</name>
<dbReference type="GO" id="GO:0016757">
    <property type="term" value="F:glycosyltransferase activity"/>
    <property type="evidence" value="ECO:0007669"/>
    <property type="project" value="UniProtKB-KW"/>
</dbReference>
<dbReference type="Pfam" id="PF13439">
    <property type="entry name" value="Glyco_transf_4"/>
    <property type="match status" value="1"/>
</dbReference>
<organism evidence="3 4">
    <name type="scientific">Planococcus dechangensis</name>
    <dbReference type="NCBI Taxonomy" id="1176255"/>
    <lineage>
        <taxon>Bacteria</taxon>
        <taxon>Bacillati</taxon>
        <taxon>Bacillota</taxon>
        <taxon>Bacilli</taxon>
        <taxon>Bacillales</taxon>
        <taxon>Caryophanaceae</taxon>
        <taxon>Planococcus</taxon>
    </lineage>
</organism>
<dbReference type="RefSeq" id="WP_377278633.1">
    <property type="nucleotide sequence ID" value="NZ_JBHSGL010000005.1"/>
</dbReference>
<evidence type="ECO:0000313" key="4">
    <source>
        <dbReference type="Proteomes" id="UP001595932"/>
    </source>
</evidence>
<gene>
    <name evidence="3" type="ORF">ACFO5U_09250</name>
</gene>
<dbReference type="EMBL" id="JBHSGL010000005">
    <property type="protein sequence ID" value="MFC4713045.1"/>
    <property type="molecule type" value="Genomic_DNA"/>
</dbReference>
<dbReference type="Proteomes" id="UP001595932">
    <property type="component" value="Unassembled WGS sequence"/>
</dbReference>
<dbReference type="PANTHER" id="PTHR12526">
    <property type="entry name" value="GLYCOSYLTRANSFERASE"/>
    <property type="match status" value="1"/>
</dbReference>
<dbReference type="PANTHER" id="PTHR12526:SF638">
    <property type="entry name" value="SPORE COAT PROTEIN SA"/>
    <property type="match status" value="1"/>
</dbReference>
<evidence type="ECO:0000313" key="3">
    <source>
        <dbReference type="EMBL" id="MFC4713045.1"/>
    </source>
</evidence>
<keyword evidence="4" id="KW-1185">Reference proteome</keyword>
<reference evidence="4" key="1">
    <citation type="journal article" date="2019" name="Int. J. Syst. Evol. Microbiol.">
        <title>The Global Catalogue of Microorganisms (GCM) 10K type strain sequencing project: providing services to taxonomists for standard genome sequencing and annotation.</title>
        <authorList>
            <consortium name="The Broad Institute Genomics Platform"/>
            <consortium name="The Broad Institute Genome Sequencing Center for Infectious Disease"/>
            <person name="Wu L."/>
            <person name="Ma J."/>
        </authorList>
    </citation>
    <scope>NUCLEOTIDE SEQUENCE [LARGE SCALE GENOMIC DNA]</scope>
    <source>
        <strain evidence="4">CGMCC 1.12151</strain>
    </source>
</reference>
<comment type="caution">
    <text evidence="3">The sequence shown here is derived from an EMBL/GenBank/DDBJ whole genome shotgun (WGS) entry which is preliminary data.</text>
</comment>
<dbReference type="SUPFAM" id="SSF53756">
    <property type="entry name" value="UDP-Glycosyltransferase/glycogen phosphorylase"/>
    <property type="match status" value="1"/>
</dbReference>
<evidence type="ECO:0000259" key="2">
    <source>
        <dbReference type="Pfam" id="PF13439"/>
    </source>
</evidence>
<sequence>MKVVHIISGGELGGSKKHVVQLLTNSPVEAELLLLTEGAFAEEARKEGIPVTVIQQSSRLDRSTGKKILAFLKQGGFSLVHSHGARANFLVNSIYKKLGMPWFITVHSDPTLDFLHQPKPLAKIFTVLNQRAMRRADHLFAVSEKFKDMLIQMGVKPKKITSVFNGINFHDTLPSFDKREIRESLGAKTDDFVFAIVARLHPVKGHDILLEAFAKTDKKDWKLWIIGEGDLRTKLEQQAQKLGISDRVAFLGKRDDIDQLLYAADVSLLTSHSESFPLVLLESADMATPVISTNVGGVPALIDPGKTGWIVEPGRADALMYAIEKAMDAETDTEAMGHLLRSFAKENFSNENLQRDSLDVYSKVLNVN</sequence>
<dbReference type="InterPro" id="IPR028098">
    <property type="entry name" value="Glyco_trans_4-like_N"/>
</dbReference>
<keyword evidence="3" id="KW-0328">Glycosyltransferase</keyword>
<feature type="domain" description="Glycosyl transferase family 1" evidence="1">
    <location>
        <begin position="177"/>
        <end position="336"/>
    </location>
</feature>
<accession>A0ABV9ME11</accession>
<dbReference type="InterPro" id="IPR001296">
    <property type="entry name" value="Glyco_trans_1"/>
</dbReference>
<dbReference type="Gene3D" id="3.40.50.2000">
    <property type="entry name" value="Glycogen Phosphorylase B"/>
    <property type="match status" value="2"/>
</dbReference>